<dbReference type="InterPro" id="IPR008523">
    <property type="entry name" value="DUF805"/>
</dbReference>
<keyword evidence="1" id="KW-0472">Membrane</keyword>
<feature type="transmembrane region" description="Helical" evidence="1">
    <location>
        <begin position="112"/>
        <end position="134"/>
    </location>
</feature>
<gene>
    <name evidence="2" type="ORF">C1C97_007335</name>
</gene>
<dbReference type="AlphaFoldDB" id="A0A495A6U1"/>
<dbReference type="PANTHER" id="PTHR34980">
    <property type="entry name" value="INNER MEMBRANE PROTEIN-RELATED-RELATED"/>
    <property type="match status" value="1"/>
</dbReference>
<sequence length="157" mass="17189">MTLPHQPVYYDTQPGEHVGPVKAIGNFLRKGTTFSGRASRSEYWWIALCMALLSGASRLAEDRGYLEWPDVAGGLAIVLAVLALVMLLAVALLCIFFTALSVRRLHDCNLSGLWFLLVLLPGPGHIALLVMALLPPDPRGMRFDPQPRPAPALVSRF</sequence>
<dbReference type="Proteomes" id="UP000249516">
    <property type="component" value="Unassembled WGS sequence"/>
</dbReference>
<evidence type="ECO:0000256" key="1">
    <source>
        <dbReference type="SAM" id="Phobius"/>
    </source>
</evidence>
<keyword evidence="1" id="KW-0812">Transmembrane</keyword>
<dbReference type="GO" id="GO:0005886">
    <property type="term" value="C:plasma membrane"/>
    <property type="evidence" value="ECO:0007669"/>
    <property type="project" value="TreeGrafter"/>
</dbReference>
<keyword evidence="3" id="KW-1185">Reference proteome</keyword>
<dbReference type="OrthoDB" id="9812349at2"/>
<comment type="caution">
    <text evidence="2">The sequence shown here is derived from an EMBL/GenBank/DDBJ whole genome shotgun (WGS) entry which is preliminary data.</text>
</comment>
<organism evidence="2 3">
    <name type="scientific">Kocuria tytonis</name>
    <dbReference type="NCBI Taxonomy" id="2054280"/>
    <lineage>
        <taxon>Bacteria</taxon>
        <taxon>Bacillati</taxon>
        <taxon>Actinomycetota</taxon>
        <taxon>Actinomycetes</taxon>
        <taxon>Micrococcales</taxon>
        <taxon>Micrococcaceae</taxon>
        <taxon>Kocuria</taxon>
    </lineage>
</organism>
<proteinExistence type="predicted"/>
<name>A0A495A6U1_9MICC</name>
<keyword evidence="1" id="KW-1133">Transmembrane helix</keyword>
<dbReference type="RefSeq" id="WP_121030929.1">
    <property type="nucleotide sequence ID" value="NZ_PNJG02000002.1"/>
</dbReference>
<reference evidence="2 3" key="1">
    <citation type="submission" date="2018-10" db="EMBL/GenBank/DDBJ databases">
        <title>Kocuria tytouropygialis sp. nov., isolated from the uropygial gland of an American barn owl (Tyto furcata).</title>
        <authorList>
            <person name="Braun M.S."/>
            <person name="Wang E."/>
            <person name="Zimmermann S."/>
            <person name="Wagner H."/>
            <person name="Wink M."/>
        </authorList>
    </citation>
    <scope>NUCLEOTIDE SEQUENCE [LARGE SCALE GENOMIC DNA]</scope>
    <source>
        <strain evidence="2 3">442</strain>
    </source>
</reference>
<accession>A0A495A6U1</accession>
<feature type="transmembrane region" description="Helical" evidence="1">
    <location>
        <begin position="72"/>
        <end position="100"/>
    </location>
</feature>
<dbReference type="Pfam" id="PF05656">
    <property type="entry name" value="DUF805"/>
    <property type="match status" value="1"/>
</dbReference>
<evidence type="ECO:0000313" key="3">
    <source>
        <dbReference type="Proteomes" id="UP000249516"/>
    </source>
</evidence>
<feature type="transmembrane region" description="Helical" evidence="1">
    <location>
        <begin position="43"/>
        <end position="60"/>
    </location>
</feature>
<dbReference type="PANTHER" id="PTHR34980:SF2">
    <property type="entry name" value="INNER MEMBRANE PROTEIN YHAH-RELATED"/>
    <property type="match status" value="1"/>
</dbReference>
<protein>
    <submittedName>
        <fullName evidence="2">DUF805 domain-containing protein</fullName>
    </submittedName>
</protein>
<evidence type="ECO:0000313" key="2">
    <source>
        <dbReference type="EMBL" id="RKQ35072.1"/>
    </source>
</evidence>
<dbReference type="EMBL" id="PNJG02000002">
    <property type="protein sequence ID" value="RKQ35072.1"/>
    <property type="molecule type" value="Genomic_DNA"/>
</dbReference>